<dbReference type="RefSeq" id="WP_133504611.1">
    <property type="nucleotide sequence ID" value="NZ_SNXC01000014.1"/>
</dbReference>
<name>A0A4R6M504_9GAMM</name>
<organism evidence="1 2">
    <name type="scientific">Marinomonas balearica</name>
    <dbReference type="NCBI Taxonomy" id="491947"/>
    <lineage>
        <taxon>Bacteria</taxon>
        <taxon>Pseudomonadati</taxon>
        <taxon>Pseudomonadota</taxon>
        <taxon>Gammaproteobacteria</taxon>
        <taxon>Oceanospirillales</taxon>
        <taxon>Oceanospirillaceae</taxon>
        <taxon>Marinomonas</taxon>
    </lineage>
</organism>
<sequence>MSDTIIFSNDFDVSKYVLSDLDDVNHKVICESDLKYIKGKGTFAKITSLLSRTQYKKFDKIVVSFSIENIVTLDYIGVNFGKPIVWLWNPLSSMTVKNKFFFLQYIKKRNIEVWTFDRHDAVKYRFKFHNQIHSEKLISKELGGKGAFFSGVDKNRLPILMKIMSDLSCNNVETNFHIVRDRRKKYSPEFLDLTTDKYIDFKEYLKRANDCEVLVDVVQGSQGGFTLRVIEALFLNKKLITTDFRIKEYDFYHRNNVYVYGQEDRALSDFLEAPYQEVLSSLKERYTLTHFMNSVKPTFYT</sequence>
<dbReference type="AlphaFoldDB" id="A0A4R6M504"/>
<accession>A0A4R6M504</accession>
<comment type="caution">
    <text evidence="1">The sequence shown here is derived from an EMBL/GenBank/DDBJ whole genome shotgun (WGS) entry which is preliminary data.</text>
</comment>
<reference evidence="1 2" key="1">
    <citation type="submission" date="2019-03" db="EMBL/GenBank/DDBJ databases">
        <title>Genomic Encyclopedia of Type Strains, Phase III (KMG-III): the genomes of soil and plant-associated and newly described type strains.</title>
        <authorList>
            <person name="Whitman W."/>
        </authorList>
    </citation>
    <scope>NUCLEOTIDE SEQUENCE [LARGE SCALE GENOMIC DNA]</scope>
    <source>
        <strain evidence="1 2">CECT 7378</strain>
    </source>
</reference>
<dbReference type="OrthoDB" id="3251881at2"/>
<dbReference type="EMBL" id="SNXC01000014">
    <property type="protein sequence ID" value="TDO96314.1"/>
    <property type="molecule type" value="Genomic_DNA"/>
</dbReference>
<protein>
    <recommendedName>
        <fullName evidence="3">Capsular polysaccharide biosynthesis protein</fullName>
    </recommendedName>
</protein>
<keyword evidence="2" id="KW-1185">Reference proteome</keyword>
<gene>
    <name evidence="1" type="ORF">DFP79_2887</name>
</gene>
<evidence type="ECO:0000313" key="2">
    <source>
        <dbReference type="Proteomes" id="UP000294656"/>
    </source>
</evidence>
<evidence type="ECO:0000313" key="1">
    <source>
        <dbReference type="EMBL" id="TDO96314.1"/>
    </source>
</evidence>
<evidence type="ECO:0008006" key="3">
    <source>
        <dbReference type="Google" id="ProtNLM"/>
    </source>
</evidence>
<dbReference type="Proteomes" id="UP000294656">
    <property type="component" value="Unassembled WGS sequence"/>
</dbReference>
<proteinExistence type="predicted"/>